<reference evidence="3 4" key="1">
    <citation type="submission" date="2018-01" db="EMBL/GenBank/DDBJ databases">
        <title>Whole genome sequencing of Histamine producing bacteria.</title>
        <authorList>
            <person name="Butler K."/>
        </authorList>
    </citation>
    <scope>NUCLEOTIDE SEQUENCE [LARGE SCALE GENOMIC DNA]</scope>
    <source>
        <strain evidence="3 4">JCM 12947</strain>
    </source>
</reference>
<comment type="caution">
    <text evidence="3">The sequence shown here is derived from an EMBL/GenBank/DDBJ whole genome shotgun (WGS) entry which is preliminary data.</text>
</comment>
<evidence type="ECO:0000256" key="2">
    <source>
        <dbReference type="SAM" id="SignalP"/>
    </source>
</evidence>
<dbReference type="EMBL" id="PYMJ01000012">
    <property type="protein sequence ID" value="PSU47933.1"/>
    <property type="molecule type" value="Genomic_DNA"/>
</dbReference>
<protein>
    <submittedName>
        <fullName evidence="3">DUF2796 domain-containing protein</fullName>
    </submittedName>
</protein>
<evidence type="ECO:0000313" key="4">
    <source>
        <dbReference type="Proteomes" id="UP000240987"/>
    </source>
</evidence>
<organism evidence="3 4">
    <name type="scientific">Photobacterium frigidiphilum</name>
    <dbReference type="NCBI Taxonomy" id="264736"/>
    <lineage>
        <taxon>Bacteria</taxon>
        <taxon>Pseudomonadati</taxon>
        <taxon>Pseudomonadota</taxon>
        <taxon>Gammaproteobacteria</taxon>
        <taxon>Vibrionales</taxon>
        <taxon>Vibrionaceae</taxon>
        <taxon>Photobacterium</taxon>
    </lineage>
</organism>
<gene>
    <name evidence="3" type="ORF">C9J12_13880</name>
</gene>
<name>A0A2T3JG63_9GAMM</name>
<dbReference type="Pfam" id="PF10986">
    <property type="entry name" value="ZrgA"/>
    <property type="match status" value="1"/>
</dbReference>
<evidence type="ECO:0000256" key="1">
    <source>
        <dbReference type="SAM" id="MobiDB-lite"/>
    </source>
</evidence>
<feature type="chain" id="PRO_5015556403" evidence="2">
    <location>
        <begin position="25"/>
        <end position="256"/>
    </location>
</feature>
<accession>A0A2T3JG63</accession>
<dbReference type="Proteomes" id="UP000240987">
    <property type="component" value="Unassembled WGS sequence"/>
</dbReference>
<dbReference type="InterPro" id="IPR021253">
    <property type="entry name" value="ZrgA-like"/>
</dbReference>
<feature type="region of interest" description="Disordered" evidence="1">
    <location>
        <begin position="110"/>
        <end position="196"/>
    </location>
</feature>
<dbReference type="RefSeq" id="WP_107243263.1">
    <property type="nucleotide sequence ID" value="NZ_PYMJ01000012.1"/>
</dbReference>
<feature type="signal peptide" evidence="2">
    <location>
        <begin position="1"/>
        <end position="24"/>
    </location>
</feature>
<dbReference type="AlphaFoldDB" id="A0A2T3JG63"/>
<dbReference type="OrthoDB" id="7346546at2"/>
<feature type="compositionally biased region" description="Basic and acidic residues" evidence="1">
    <location>
        <begin position="113"/>
        <end position="196"/>
    </location>
</feature>
<proteinExistence type="predicted"/>
<keyword evidence="4" id="KW-1185">Reference proteome</keyword>
<sequence>MTFPSNISALAIAVSTLVSTVAFADDSFRQHDAHIHGVVELNIAQDGNDLLLEITAPGSDIVGFEHAPQTQEQTQSIQQAMLTLKKTSSLFEINSDANCELTDSYVNQSLSKQNDDHDHSDHDDHDHSNHDDHDHSNHDDHDHSNHDDHDHSNHDDHDHSNHDDHDHSDHDDHDHSNHDDHDHSNHDDHDHSDHANKHGEFTAQYSFSCKNIAQLNEIKLNWFNHFPSTEKISVQAITDKSQQANQLSKNNATLKF</sequence>
<evidence type="ECO:0000313" key="3">
    <source>
        <dbReference type="EMBL" id="PSU47933.1"/>
    </source>
</evidence>
<keyword evidence="2" id="KW-0732">Signal</keyword>